<keyword evidence="14" id="KW-1185">Reference proteome</keyword>
<feature type="domain" description="Carbohydrate kinase FGGY N-terminal" evidence="11">
    <location>
        <begin position="4"/>
        <end position="221"/>
    </location>
</feature>
<dbReference type="EMBL" id="CP041692">
    <property type="protein sequence ID" value="QDP97315.1"/>
    <property type="molecule type" value="Genomic_DNA"/>
</dbReference>
<dbReference type="GO" id="GO:0005524">
    <property type="term" value="F:ATP binding"/>
    <property type="evidence" value="ECO:0007669"/>
    <property type="project" value="UniProtKB-UniRule"/>
</dbReference>
<dbReference type="PANTHER" id="PTHR43095:SF5">
    <property type="entry name" value="XYLULOSE KINASE"/>
    <property type="match status" value="1"/>
</dbReference>
<evidence type="ECO:0000256" key="4">
    <source>
        <dbReference type="ARBA" id="ARBA00022741"/>
    </source>
</evidence>
<evidence type="ECO:0000259" key="11">
    <source>
        <dbReference type="Pfam" id="PF00370"/>
    </source>
</evidence>
<dbReference type="HAMAP" id="MF_02220">
    <property type="entry name" value="XylB"/>
    <property type="match status" value="1"/>
</dbReference>
<evidence type="ECO:0000256" key="10">
    <source>
        <dbReference type="RuleBase" id="RU364073"/>
    </source>
</evidence>
<dbReference type="InterPro" id="IPR018483">
    <property type="entry name" value="Carb_kinase_FGGY_CS"/>
</dbReference>
<dbReference type="Proteomes" id="UP000319263">
    <property type="component" value="Chromosome"/>
</dbReference>
<feature type="site" description="Important for activity" evidence="8">
    <location>
        <position position="8"/>
    </location>
</feature>
<dbReference type="Pfam" id="PF00370">
    <property type="entry name" value="FGGY_N"/>
    <property type="match status" value="1"/>
</dbReference>
<evidence type="ECO:0000259" key="12">
    <source>
        <dbReference type="Pfam" id="PF02782"/>
    </source>
</evidence>
<organism evidence="13 14">
    <name type="scientific">Microlunatus elymi</name>
    <dbReference type="NCBI Taxonomy" id="2596828"/>
    <lineage>
        <taxon>Bacteria</taxon>
        <taxon>Bacillati</taxon>
        <taxon>Actinomycetota</taxon>
        <taxon>Actinomycetes</taxon>
        <taxon>Propionibacteriales</taxon>
        <taxon>Propionibacteriaceae</taxon>
        <taxon>Microlunatus</taxon>
    </lineage>
</organism>
<comment type="function">
    <text evidence="8">Catalyzes the phosphorylation of D-xylulose to D-xylulose 5-phosphate.</text>
</comment>
<comment type="catalytic activity">
    <reaction evidence="8 10">
        <text>D-xylulose + ATP = D-xylulose 5-phosphate + ADP + H(+)</text>
        <dbReference type="Rhea" id="RHEA:10964"/>
        <dbReference type="ChEBI" id="CHEBI:15378"/>
        <dbReference type="ChEBI" id="CHEBI:17140"/>
        <dbReference type="ChEBI" id="CHEBI:30616"/>
        <dbReference type="ChEBI" id="CHEBI:57737"/>
        <dbReference type="ChEBI" id="CHEBI:456216"/>
        <dbReference type="EC" id="2.7.1.17"/>
    </reaction>
</comment>
<keyword evidence="5 8" id="KW-0418">Kinase</keyword>
<evidence type="ECO:0000256" key="7">
    <source>
        <dbReference type="ARBA" id="ARBA00023277"/>
    </source>
</evidence>
<dbReference type="EC" id="2.7.1.17" evidence="8 10"/>
<dbReference type="CDD" id="cd07809">
    <property type="entry name" value="ASKHA_NBD_FGGY_BaXK-like"/>
    <property type="match status" value="1"/>
</dbReference>
<dbReference type="SUPFAM" id="SSF53067">
    <property type="entry name" value="Actin-like ATPase domain"/>
    <property type="match status" value="2"/>
</dbReference>
<evidence type="ECO:0000256" key="3">
    <source>
        <dbReference type="ARBA" id="ARBA00022679"/>
    </source>
</evidence>
<dbReference type="InterPro" id="IPR018484">
    <property type="entry name" value="FGGY_N"/>
</dbReference>
<dbReference type="KEGG" id="mik:FOE78_16535"/>
<dbReference type="GO" id="GO:0004856">
    <property type="term" value="F:D-xylulokinase activity"/>
    <property type="evidence" value="ECO:0007669"/>
    <property type="project" value="UniProtKB-UniRule"/>
</dbReference>
<dbReference type="OrthoDB" id="9805576at2"/>
<reference evidence="13 14" key="1">
    <citation type="submission" date="2019-07" db="EMBL/GenBank/DDBJ databases">
        <title>Microlunatus dokdonensis sp. nov. isolated from the rhizospheric soil of the wild plant Elymus tsukushiensis.</title>
        <authorList>
            <person name="Ghim S.-Y."/>
            <person name="Hwang Y.-J."/>
            <person name="Son J.-S."/>
            <person name="Shin J.-H."/>
        </authorList>
    </citation>
    <scope>NUCLEOTIDE SEQUENCE [LARGE SCALE GENOMIC DNA]</scope>
    <source>
        <strain evidence="13 14">KUDC0627</strain>
    </source>
</reference>
<feature type="domain" description="Carbohydrate kinase FGGY C-terminal" evidence="12">
    <location>
        <begin position="240"/>
        <end position="423"/>
    </location>
</feature>
<evidence type="ECO:0000256" key="1">
    <source>
        <dbReference type="ARBA" id="ARBA00009156"/>
    </source>
</evidence>
<proteinExistence type="inferred from homology"/>
<keyword evidence="4 8" id="KW-0547">Nucleotide-binding</keyword>
<evidence type="ECO:0000313" key="13">
    <source>
        <dbReference type="EMBL" id="QDP97315.1"/>
    </source>
</evidence>
<dbReference type="PROSITE" id="PS00445">
    <property type="entry name" value="FGGY_KINASES_2"/>
    <property type="match status" value="1"/>
</dbReference>
<dbReference type="PANTHER" id="PTHR43095">
    <property type="entry name" value="SUGAR KINASE"/>
    <property type="match status" value="1"/>
</dbReference>
<dbReference type="GO" id="GO:0005998">
    <property type="term" value="P:xylulose catabolic process"/>
    <property type="evidence" value="ECO:0007669"/>
    <property type="project" value="UniProtKB-UniRule"/>
</dbReference>
<feature type="binding site" evidence="8">
    <location>
        <begin position="71"/>
        <end position="72"/>
    </location>
    <ligand>
        <name>substrate</name>
    </ligand>
</feature>
<accession>A0A516Q1K8</accession>
<gene>
    <name evidence="8 10 13" type="primary">xylB</name>
    <name evidence="13" type="ORF">FOE78_16535</name>
</gene>
<dbReference type="PIRSF" id="PIRSF000538">
    <property type="entry name" value="GlpK"/>
    <property type="match status" value="1"/>
</dbReference>
<evidence type="ECO:0000313" key="14">
    <source>
        <dbReference type="Proteomes" id="UP000319263"/>
    </source>
</evidence>
<dbReference type="InterPro" id="IPR018485">
    <property type="entry name" value="FGGY_C"/>
</dbReference>
<dbReference type="InterPro" id="IPR006000">
    <property type="entry name" value="Xylulokinase"/>
</dbReference>
<feature type="active site" description="Proton acceptor" evidence="8">
    <location>
        <position position="224"/>
    </location>
</feature>
<evidence type="ECO:0000256" key="5">
    <source>
        <dbReference type="ARBA" id="ARBA00022777"/>
    </source>
</evidence>
<evidence type="ECO:0000256" key="2">
    <source>
        <dbReference type="ARBA" id="ARBA00022629"/>
    </source>
</evidence>
<dbReference type="AlphaFoldDB" id="A0A516Q1K8"/>
<keyword evidence="7 8" id="KW-0119">Carbohydrate metabolism</keyword>
<keyword evidence="3 8" id="KW-0808">Transferase</keyword>
<sequence length="464" mass="48893">MTLVAGVDSSTQSVKVVVADAETGAVVRSGRASHPDGTEVSADAWWRAYREATADPALLAGVEAIAVGGQQHGMVTLDENDTLVRDAMLWNDNKSAPDAVDLIEELGGRAEWARQLGTVPVASVTVTKLRWLRRVEPANAERTRTVMLPHDYLTWKLGGGSFDPVTDRGDASGTGYFDATTNRYRHDLVELAIGHDLNLPRVAAPDEIVGRTPDGIAIAPGTGDNMAGALALGVGSGEAIVSLGTSGTAYTRADRQSHEPTGTVCGFADATGRFLPLVCTLNCARNLEATAALLRVDLTDFSALAMSAPAGAEGLTFMPYLEGERTPPLPQATGELLGITRSNLTPANLARAAIESVLWSLAYGIEVLAEQTTPVTRVTLTGGAAQSPAVQAIAAAVMGRPITVTEPFESVAVGAARQAAWALTGQLPDWKVPVTREIEPTAADLEAHQLISERYRTALQQHYS</sequence>
<evidence type="ECO:0000256" key="6">
    <source>
        <dbReference type="ARBA" id="ARBA00022840"/>
    </source>
</evidence>
<evidence type="ECO:0000256" key="8">
    <source>
        <dbReference type="HAMAP-Rule" id="MF_02220"/>
    </source>
</evidence>
<dbReference type="InterPro" id="IPR050406">
    <property type="entry name" value="FGGY_Carb_Kinase"/>
</dbReference>
<protein>
    <recommendedName>
        <fullName evidence="8 10">Xylulose kinase</fullName>
        <shortName evidence="8 10">Xylulokinase</shortName>
        <ecNumber evidence="8 10">2.7.1.17</ecNumber>
    </recommendedName>
</protein>
<dbReference type="Gene3D" id="3.30.420.40">
    <property type="match status" value="2"/>
</dbReference>
<dbReference type="InterPro" id="IPR000577">
    <property type="entry name" value="Carb_kinase_FGGY"/>
</dbReference>
<keyword evidence="6 8" id="KW-0067">ATP-binding</keyword>
<keyword evidence="2 8" id="KW-0859">Xylose metabolism</keyword>
<comment type="similarity">
    <text evidence="1 8 9">Belongs to the FGGY kinase family.</text>
</comment>
<name>A0A516Q1K8_9ACTN</name>
<dbReference type="GO" id="GO:0042732">
    <property type="term" value="P:D-xylose metabolic process"/>
    <property type="evidence" value="ECO:0007669"/>
    <property type="project" value="UniProtKB-KW"/>
</dbReference>
<dbReference type="InterPro" id="IPR043129">
    <property type="entry name" value="ATPase_NBD"/>
</dbReference>
<dbReference type="RefSeq" id="WP_143987276.1">
    <property type="nucleotide sequence ID" value="NZ_CP041692.1"/>
</dbReference>
<dbReference type="Pfam" id="PF02782">
    <property type="entry name" value="FGGY_C"/>
    <property type="match status" value="1"/>
</dbReference>
<evidence type="ECO:0000256" key="9">
    <source>
        <dbReference type="RuleBase" id="RU003733"/>
    </source>
</evidence>
<dbReference type="NCBIfam" id="TIGR01312">
    <property type="entry name" value="XylB"/>
    <property type="match status" value="1"/>
</dbReference>